<dbReference type="PANTHER" id="PTHR30004">
    <property type="entry name" value="4-HYDROXYTHREONINE-4-PHOSPHATE DEHYDROGENASE"/>
    <property type="match status" value="1"/>
</dbReference>
<feature type="binding site" evidence="10">
    <location>
        <position position="135"/>
    </location>
    <ligand>
        <name>substrate</name>
    </ligand>
</feature>
<dbReference type="GO" id="GO:0050570">
    <property type="term" value="F:4-hydroxythreonine-4-phosphate dehydrogenase activity"/>
    <property type="evidence" value="ECO:0007669"/>
    <property type="project" value="UniProtKB-EC"/>
</dbReference>
<evidence type="ECO:0000256" key="10">
    <source>
        <dbReference type="HAMAP-Rule" id="MF_00536"/>
    </source>
</evidence>
<dbReference type="EC" id="1.1.1.262" evidence="10"/>
<dbReference type="PANTHER" id="PTHR30004:SF5">
    <property type="entry name" value="4-HYDROXYTHREONINE-4-PHOSPHATE DEHYDROGENASE"/>
    <property type="match status" value="1"/>
</dbReference>
<keyword evidence="7 10" id="KW-0520">NAD</keyword>
<comment type="catalytic activity">
    <reaction evidence="10">
        <text>4-(phosphooxy)-L-threonine + NAD(+) = 3-amino-2-oxopropyl phosphate + CO2 + NADH</text>
        <dbReference type="Rhea" id="RHEA:32275"/>
        <dbReference type="ChEBI" id="CHEBI:16526"/>
        <dbReference type="ChEBI" id="CHEBI:57279"/>
        <dbReference type="ChEBI" id="CHEBI:57540"/>
        <dbReference type="ChEBI" id="CHEBI:57945"/>
        <dbReference type="ChEBI" id="CHEBI:58452"/>
        <dbReference type="EC" id="1.1.1.262"/>
    </reaction>
</comment>
<evidence type="ECO:0000256" key="1">
    <source>
        <dbReference type="ARBA" id="ARBA00022490"/>
    </source>
</evidence>
<dbReference type="RefSeq" id="WP_378164235.1">
    <property type="nucleotide sequence ID" value="NZ_JBHSBU010000001.1"/>
</dbReference>
<keyword evidence="6 10" id="KW-0560">Oxidoreductase</keyword>
<sequence>MSRLRPIALSSGEPAGIGPELCALLDPTRFGAPLLLLGDRDLLQQRAAACGAAPRLIDYTPGLVWPADQLAVLHCPLAAPSHPGRLDHANAGYVLGLLDRAIDGCLSGEFSALVTAPLHKGVIVEAGHPDFTGHTEYLAARTHTEQVVMMLVGGGMRVALATTHLPLREVADAITPASLSRTLRILDADLRQKFGLARPRILVAGLNPHAGEGGHLGREEIDIIEPTLAALRAEGLELIGPLPADTLFNPAQLARGDAVLAMYHDQGLPVLKHASFGQGVNLTLGLPMIRTSVDHGTALDLAGSGKADPGSLHKAVELAIELALSHQKNA</sequence>
<organism evidence="11 12">
    <name type="scientific">Chitinimonas lacunae</name>
    <dbReference type="NCBI Taxonomy" id="1963018"/>
    <lineage>
        <taxon>Bacteria</taxon>
        <taxon>Pseudomonadati</taxon>
        <taxon>Pseudomonadota</taxon>
        <taxon>Betaproteobacteria</taxon>
        <taxon>Neisseriales</taxon>
        <taxon>Chitinibacteraceae</taxon>
        <taxon>Chitinimonas</taxon>
    </lineage>
</organism>
<keyword evidence="9 10" id="KW-0170">Cobalt</keyword>
<keyword evidence="5 10" id="KW-0521">NADP</keyword>
<comment type="pathway">
    <text evidence="10">Cofactor biosynthesis; pyridoxine 5'-phosphate biosynthesis; pyridoxine 5'-phosphate from D-erythrose 4-phosphate: step 4/5.</text>
</comment>
<evidence type="ECO:0000256" key="7">
    <source>
        <dbReference type="ARBA" id="ARBA00023027"/>
    </source>
</evidence>
<keyword evidence="4 10" id="KW-0460">Magnesium</keyword>
<evidence type="ECO:0000256" key="6">
    <source>
        <dbReference type="ARBA" id="ARBA00023002"/>
    </source>
</evidence>
<feature type="binding site" evidence="10">
    <location>
        <position position="272"/>
    </location>
    <ligand>
        <name>substrate</name>
    </ligand>
</feature>
<keyword evidence="8 10" id="KW-0664">Pyridoxine biosynthesis</keyword>
<dbReference type="Pfam" id="PF04166">
    <property type="entry name" value="PdxA"/>
    <property type="match status" value="1"/>
</dbReference>
<feature type="binding site" evidence="10">
    <location>
        <position position="264"/>
    </location>
    <ligand>
        <name>a divalent metal cation</name>
        <dbReference type="ChEBI" id="CHEBI:60240"/>
        <note>ligand shared between dimeric partners</note>
    </ligand>
</feature>
<evidence type="ECO:0000256" key="3">
    <source>
        <dbReference type="ARBA" id="ARBA00022833"/>
    </source>
</evidence>
<protein>
    <recommendedName>
        <fullName evidence="10">4-hydroxythreonine-4-phosphate dehydrogenase</fullName>
        <ecNumber evidence="10">1.1.1.262</ecNumber>
    </recommendedName>
    <alternativeName>
        <fullName evidence="10">4-(phosphohydroxy)-L-threonine dehydrogenase</fullName>
    </alternativeName>
</protein>
<comment type="caution">
    <text evidence="11">The sequence shown here is derived from an EMBL/GenBank/DDBJ whole genome shotgun (WGS) entry which is preliminary data.</text>
</comment>
<feature type="binding site" evidence="10">
    <location>
        <position position="209"/>
    </location>
    <ligand>
        <name>a divalent metal cation</name>
        <dbReference type="ChEBI" id="CHEBI:60240"/>
        <note>ligand shared between dimeric partners</note>
    </ligand>
</feature>
<keyword evidence="2 10" id="KW-0479">Metal-binding</keyword>
<reference evidence="12" key="1">
    <citation type="journal article" date="2019" name="Int. J. Syst. Evol. Microbiol.">
        <title>The Global Catalogue of Microorganisms (GCM) 10K type strain sequencing project: providing services to taxonomists for standard genome sequencing and annotation.</title>
        <authorList>
            <consortium name="The Broad Institute Genomics Platform"/>
            <consortium name="The Broad Institute Genome Sequencing Center for Infectious Disease"/>
            <person name="Wu L."/>
            <person name="Ma J."/>
        </authorList>
    </citation>
    <scope>NUCLEOTIDE SEQUENCE [LARGE SCALE GENOMIC DNA]</scope>
    <source>
        <strain evidence="12">LMG 29894</strain>
    </source>
</reference>
<comment type="function">
    <text evidence="10">Catalyzes the NAD(P)-dependent oxidation of 4-(phosphooxy)-L-threonine (HTP) into 2-amino-3-oxo-4-(phosphooxy)butyric acid which spontaneously decarboxylates to form 3-amino-2-oxopropyl phosphate (AHAP).</text>
</comment>
<keyword evidence="3 10" id="KW-0862">Zinc</keyword>
<evidence type="ECO:0000256" key="9">
    <source>
        <dbReference type="ARBA" id="ARBA00023285"/>
    </source>
</evidence>
<name>A0ABV8MQK1_9NEIS</name>
<evidence type="ECO:0000256" key="5">
    <source>
        <dbReference type="ARBA" id="ARBA00022857"/>
    </source>
</evidence>
<keyword evidence="1 10" id="KW-0963">Cytoplasm</keyword>
<dbReference type="EMBL" id="JBHSBU010000001">
    <property type="protein sequence ID" value="MFC4159942.1"/>
    <property type="molecule type" value="Genomic_DNA"/>
</dbReference>
<evidence type="ECO:0000256" key="2">
    <source>
        <dbReference type="ARBA" id="ARBA00022723"/>
    </source>
</evidence>
<dbReference type="Proteomes" id="UP001595791">
    <property type="component" value="Unassembled WGS sequence"/>
</dbReference>
<dbReference type="NCBIfam" id="TIGR00557">
    <property type="entry name" value="pdxA"/>
    <property type="match status" value="1"/>
</dbReference>
<comment type="subcellular location">
    <subcellularLocation>
        <location evidence="10">Cytoplasm</location>
    </subcellularLocation>
</comment>
<evidence type="ECO:0000313" key="12">
    <source>
        <dbReference type="Proteomes" id="UP001595791"/>
    </source>
</evidence>
<comment type="subunit">
    <text evidence="10">Homodimer.</text>
</comment>
<dbReference type="HAMAP" id="MF_00536">
    <property type="entry name" value="PdxA"/>
    <property type="match status" value="1"/>
</dbReference>
<gene>
    <name evidence="10 11" type="primary">pdxA</name>
    <name evidence="11" type="ORF">ACFOW7_11355</name>
</gene>
<dbReference type="InterPro" id="IPR005255">
    <property type="entry name" value="PdxA_fam"/>
</dbReference>
<dbReference type="InterPro" id="IPR037510">
    <property type="entry name" value="PdxA"/>
</dbReference>
<comment type="miscellaneous">
    <text evidence="10">The active site is located at the dimer interface.</text>
</comment>
<comment type="similarity">
    <text evidence="10">Belongs to the PdxA family.</text>
</comment>
<evidence type="ECO:0000256" key="4">
    <source>
        <dbReference type="ARBA" id="ARBA00022842"/>
    </source>
</evidence>
<proteinExistence type="inferred from homology"/>
<feature type="binding site" evidence="10">
    <location>
        <position position="164"/>
    </location>
    <ligand>
        <name>a divalent metal cation</name>
        <dbReference type="ChEBI" id="CHEBI:60240"/>
        <note>ligand shared between dimeric partners</note>
    </ligand>
</feature>
<evidence type="ECO:0000313" key="11">
    <source>
        <dbReference type="EMBL" id="MFC4159942.1"/>
    </source>
</evidence>
<dbReference type="SUPFAM" id="SSF53659">
    <property type="entry name" value="Isocitrate/Isopropylmalate dehydrogenase-like"/>
    <property type="match status" value="1"/>
</dbReference>
<feature type="binding site" evidence="10">
    <location>
        <position position="281"/>
    </location>
    <ligand>
        <name>substrate</name>
    </ligand>
</feature>
<comment type="cofactor">
    <cofactor evidence="10">
        <name>Zn(2+)</name>
        <dbReference type="ChEBI" id="CHEBI:29105"/>
    </cofactor>
    <cofactor evidence="10">
        <name>Mg(2+)</name>
        <dbReference type="ChEBI" id="CHEBI:18420"/>
    </cofactor>
    <cofactor evidence="10">
        <name>Co(2+)</name>
        <dbReference type="ChEBI" id="CHEBI:48828"/>
    </cofactor>
    <text evidence="10">Binds 1 divalent metal cation per subunit. Can use ions such as Zn(2+), Mg(2+) or Co(2+).</text>
</comment>
<dbReference type="Gene3D" id="3.40.718.10">
    <property type="entry name" value="Isopropylmalate Dehydrogenase"/>
    <property type="match status" value="1"/>
</dbReference>
<feature type="binding site" evidence="10">
    <location>
        <position position="134"/>
    </location>
    <ligand>
        <name>substrate</name>
    </ligand>
</feature>
<evidence type="ECO:0000256" key="8">
    <source>
        <dbReference type="ARBA" id="ARBA00023096"/>
    </source>
</evidence>
<keyword evidence="12" id="KW-1185">Reference proteome</keyword>
<feature type="binding site" evidence="10">
    <location>
        <position position="290"/>
    </location>
    <ligand>
        <name>substrate</name>
    </ligand>
</feature>
<accession>A0ABV8MQK1</accession>